<evidence type="ECO:0000256" key="5">
    <source>
        <dbReference type="ARBA" id="ARBA00022989"/>
    </source>
</evidence>
<feature type="transmembrane region" description="Helical" evidence="9">
    <location>
        <begin position="428"/>
        <end position="446"/>
    </location>
</feature>
<dbReference type="FunFam" id="1.20.1250.20:FF:000225">
    <property type="entry name" value="Solute carrier family 19 member 1"/>
    <property type="match status" value="1"/>
</dbReference>
<comment type="subcellular location">
    <subcellularLocation>
        <location evidence="1 7">Membrane</location>
        <topology evidence="1 7">Multi-pass membrane protein</topology>
    </subcellularLocation>
</comment>
<evidence type="ECO:0000256" key="8">
    <source>
        <dbReference type="SAM" id="MobiDB-lite"/>
    </source>
</evidence>
<keyword evidence="4 9" id="KW-0812">Transmembrane</keyword>
<sequence length="518" mass="58210">MIISRQEQYVHENRSHTPAKDMKMETLKRWMRDWKYPTSLLCIYGFFSTVRPYEPFLIPFLTGPDKNLTIEQVNNQIFPVWTYSYLAVLVPVFLLTEWLCYKPVVVFQCLVLFSTVAMLLWCNGVPEMQAIQFTAGMVTSCDVAYFTYLYSVVELKHYLKATSYCRTAQLLGNTVGSVLGQILVSFELMSYNYLLVFTLVLTTIALITSILLPMPKTSMFFHQIRSASGETDGEGHVGTDEELQNNGRKDGVELNGSKQLQQIPEGSSDSDNRSAKSSRTGGCGDVLLRLWWDFLQCFSSRTLLVWSAWWALATCGYNQTINYVQLLWEYVEPSSNFTVYNGGVEALSNLLGASAAYGISFSSTDWSRWGEVALGALSALEGGALFAMVFSANIWVCYCGYIIFKSLYMLLITIAMFQIAAGLNVKRYALVFGANTFCALVLQTIITSVMVDSSGLGVDIVTQFTVYGAYFSLIALIFFLRGLYTTMCRKPETETPRENPEETFKAEDDAQIIIGTKF</sequence>
<dbReference type="GO" id="GO:0005886">
    <property type="term" value="C:plasma membrane"/>
    <property type="evidence" value="ECO:0007669"/>
    <property type="project" value="UniProtKB-UniRule"/>
</dbReference>
<dbReference type="PANTHER" id="PTHR10686:SF37">
    <property type="entry name" value="THIAMINE TRANSPORTER 2"/>
    <property type="match status" value="1"/>
</dbReference>
<dbReference type="InterPro" id="IPR036259">
    <property type="entry name" value="MFS_trans_sf"/>
</dbReference>
<keyword evidence="6 7" id="KW-0472">Membrane</keyword>
<dbReference type="Gene3D" id="1.20.1250.20">
    <property type="entry name" value="MFS general substrate transporter like domains"/>
    <property type="match status" value="1"/>
</dbReference>
<name>A0A8C1H0W9_CYPCA</name>
<dbReference type="SUPFAM" id="SSF103473">
    <property type="entry name" value="MFS general substrate transporter"/>
    <property type="match status" value="1"/>
</dbReference>
<dbReference type="Ensembl" id="ENSCCRT00000017910.2">
    <property type="protein sequence ID" value="ENSCCRP00000016421.2"/>
    <property type="gene ID" value="ENSCCRG00000028717.2"/>
</dbReference>
<feature type="region of interest" description="Disordered" evidence="8">
    <location>
        <begin position="229"/>
        <end position="255"/>
    </location>
</feature>
<evidence type="ECO:0000256" key="6">
    <source>
        <dbReference type="ARBA" id="ARBA00023136"/>
    </source>
</evidence>
<dbReference type="InterPro" id="IPR002666">
    <property type="entry name" value="Folate_carrier"/>
</dbReference>
<dbReference type="GeneTree" id="ENSGT00950000183022"/>
<feature type="transmembrane region" description="Helical" evidence="9">
    <location>
        <begin position="402"/>
        <end position="421"/>
    </location>
</feature>
<dbReference type="PIRSF" id="PIRSF028739">
    <property type="entry name" value="Folate_carrier"/>
    <property type="match status" value="1"/>
</dbReference>
<protein>
    <submittedName>
        <fullName evidence="10">Solute carrier family 19 member 3a</fullName>
    </submittedName>
</protein>
<evidence type="ECO:0000256" key="4">
    <source>
        <dbReference type="ARBA" id="ARBA00022692"/>
    </source>
</evidence>
<evidence type="ECO:0000313" key="11">
    <source>
        <dbReference type="Proteomes" id="UP001108240"/>
    </source>
</evidence>
<dbReference type="OMA" id="HAHENRS"/>
<evidence type="ECO:0000256" key="2">
    <source>
        <dbReference type="ARBA" id="ARBA00005773"/>
    </source>
</evidence>
<evidence type="ECO:0000313" key="10">
    <source>
        <dbReference type="Ensembl" id="ENSCCRP00000016421.2"/>
    </source>
</evidence>
<accession>A0A8C1KFE6</accession>
<organism evidence="10 11">
    <name type="scientific">Cyprinus carpio carpio</name>
    <dbReference type="NCBI Taxonomy" id="630221"/>
    <lineage>
        <taxon>Eukaryota</taxon>
        <taxon>Metazoa</taxon>
        <taxon>Chordata</taxon>
        <taxon>Craniata</taxon>
        <taxon>Vertebrata</taxon>
        <taxon>Euteleostomi</taxon>
        <taxon>Actinopterygii</taxon>
        <taxon>Neopterygii</taxon>
        <taxon>Teleostei</taxon>
        <taxon>Ostariophysi</taxon>
        <taxon>Cypriniformes</taxon>
        <taxon>Cyprinidae</taxon>
        <taxon>Cyprininae</taxon>
        <taxon>Cyprinus</taxon>
    </lineage>
</organism>
<dbReference type="Proteomes" id="UP001108240">
    <property type="component" value="Unplaced"/>
</dbReference>
<accession>A0A8C1H0W9</accession>
<evidence type="ECO:0000256" key="9">
    <source>
        <dbReference type="SAM" id="Phobius"/>
    </source>
</evidence>
<keyword evidence="3 7" id="KW-0813">Transport</keyword>
<evidence type="ECO:0000256" key="1">
    <source>
        <dbReference type="ARBA" id="ARBA00004141"/>
    </source>
</evidence>
<dbReference type="AlphaFoldDB" id="A0A8C1H0W9"/>
<proteinExistence type="inferred from homology"/>
<keyword evidence="5 9" id="KW-1133">Transmembrane helix</keyword>
<evidence type="ECO:0000256" key="3">
    <source>
        <dbReference type="ARBA" id="ARBA00022448"/>
    </source>
</evidence>
<comment type="similarity">
    <text evidence="2 7">Belongs to the reduced folate carrier (RFC) transporter (TC 2.A.48) family.</text>
</comment>
<dbReference type="Pfam" id="PF01770">
    <property type="entry name" value="Folate_carrier"/>
    <property type="match status" value="1"/>
</dbReference>
<dbReference type="PANTHER" id="PTHR10686">
    <property type="entry name" value="FOLATE TRANSPORTER"/>
    <property type="match status" value="1"/>
</dbReference>
<feature type="transmembrane region" description="Helical" evidence="9">
    <location>
        <begin position="466"/>
        <end position="484"/>
    </location>
</feature>
<feature type="region of interest" description="Disordered" evidence="8">
    <location>
        <begin position="260"/>
        <end position="279"/>
    </location>
</feature>
<feature type="transmembrane region" description="Helical" evidence="9">
    <location>
        <begin position="105"/>
        <end position="123"/>
    </location>
</feature>
<keyword evidence="11" id="KW-1185">Reference proteome</keyword>
<feature type="transmembrane region" description="Helical" evidence="9">
    <location>
        <begin position="80"/>
        <end position="99"/>
    </location>
</feature>
<feature type="transmembrane region" description="Helical" evidence="9">
    <location>
        <begin position="130"/>
        <end position="150"/>
    </location>
</feature>
<reference evidence="10" key="1">
    <citation type="submission" date="2025-08" db="UniProtKB">
        <authorList>
            <consortium name="Ensembl"/>
        </authorList>
    </citation>
    <scope>IDENTIFICATION</scope>
</reference>
<dbReference type="NCBIfam" id="TIGR00806">
    <property type="entry name" value="rfc"/>
    <property type="match status" value="1"/>
</dbReference>
<dbReference type="GO" id="GO:0090482">
    <property type="term" value="F:vitamin transmembrane transporter activity"/>
    <property type="evidence" value="ECO:0007669"/>
    <property type="project" value="InterPro"/>
</dbReference>
<feature type="transmembrane region" description="Helical" evidence="9">
    <location>
        <begin position="193"/>
        <end position="212"/>
    </location>
</feature>
<reference evidence="10" key="2">
    <citation type="submission" date="2025-09" db="UniProtKB">
        <authorList>
            <consortium name="Ensembl"/>
        </authorList>
    </citation>
    <scope>IDENTIFICATION</scope>
</reference>
<evidence type="ECO:0000256" key="7">
    <source>
        <dbReference type="PIRNR" id="PIRNR028739"/>
    </source>
</evidence>